<feature type="compositionally biased region" description="Polar residues" evidence="1">
    <location>
        <begin position="330"/>
        <end position="347"/>
    </location>
</feature>
<keyword evidence="2" id="KW-0418">Kinase</keyword>
<proteinExistence type="predicted"/>
<evidence type="ECO:0000313" key="2">
    <source>
        <dbReference type="EMBL" id="MEZ0493682.1"/>
    </source>
</evidence>
<dbReference type="EC" id="2.7.1.170" evidence="2"/>
<dbReference type="Gene3D" id="3.30.420.40">
    <property type="match status" value="2"/>
</dbReference>
<dbReference type="PANTHER" id="PTHR30605">
    <property type="entry name" value="ANHYDRO-N-ACETYLMURAMIC ACID KINASE"/>
    <property type="match status" value="1"/>
</dbReference>
<dbReference type="RefSeq" id="WP_370719918.1">
    <property type="nucleotide sequence ID" value="NZ_JBGGTQ010000007.1"/>
</dbReference>
<dbReference type="PANTHER" id="PTHR30605:SF0">
    <property type="entry name" value="ANHYDRO-N-ACETYLMURAMIC ACID KINASE"/>
    <property type="match status" value="1"/>
</dbReference>
<comment type="caution">
    <text evidence="2">The sequence shown here is derived from an EMBL/GenBank/DDBJ whole genome shotgun (WGS) entry which is preliminary data.</text>
</comment>
<accession>A0ABV4I4R2</accession>
<name>A0ABV4I4R2_9ACTN</name>
<keyword evidence="2" id="KW-0808">Transferase</keyword>
<dbReference type="Proteomes" id="UP001566476">
    <property type="component" value="Unassembled WGS sequence"/>
</dbReference>
<sequence>MKVLGMVSGTSHDGVDVAVVEFTETPGEDGDVVRARLGEHRSVPYSPALRADLVAALPPGRPGFAQVCALDVRIGQEFAAAAAAVGERFDLVCSHGQTVFHRVDDGAVRGTLQLGQPAWTAEATGVPVVSDLRTADVVAGGQGAPLVPLLDRLLLAPFLARGLTSAALNLGGIDRDGRLAAAGAVEGGLLTALLAEEFSSRSPPETTGEELFHPGYVTPFPRGRTVPRPDLLATLTELTVRTVADALTGVDVVVASGGGVRNPVLLAGLRREPGQVLLADDLGCPAGERPELHGGPRGACAGPADPGTRGCSHRPGAEFAALGDAAGDQPSGTTPVATTRLSGTSPRSAGRVGSRCGCAPSSGARR</sequence>
<organism evidence="2 3">
    <name type="scientific">Kineococcus mangrovi</name>
    <dbReference type="NCBI Taxonomy" id="1660183"/>
    <lineage>
        <taxon>Bacteria</taxon>
        <taxon>Bacillati</taxon>
        <taxon>Actinomycetota</taxon>
        <taxon>Actinomycetes</taxon>
        <taxon>Kineosporiales</taxon>
        <taxon>Kineosporiaceae</taxon>
        <taxon>Kineococcus</taxon>
    </lineage>
</organism>
<reference evidence="2 3" key="1">
    <citation type="submission" date="2024-07" db="EMBL/GenBank/DDBJ databases">
        <authorList>
            <person name="Thanompreechachai J."/>
            <person name="Duangmal K."/>
        </authorList>
    </citation>
    <scope>NUCLEOTIDE SEQUENCE [LARGE SCALE GENOMIC DNA]</scope>
    <source>
        <strain evidence="2 3">TBRC 1896</strain>
    </source>
</reference>
<evidence type="ECO:0000256" key="1">
    <source>
        <dbReference type="SAM" id="MobiDB-lite"/>
    </source>
</evidence>
<keyword evidence="3" id="KW-1185">Reference proteome</keyword>
<evidence type="ECO:0000313" key="3">
    <source>
        <dbReference type="Proteomes" id="UP001566476"/>
    </source>
</evidence>
<dbReference type="InterPro" id="IPR005338">
    <property type="entry name" value="Anhydro_N_Ac-Mur_kinase"/>
</dbReference>
<dbReference type="GO" id="GO:0016301">
    <property type="term" value="F:kinase activity"/>
    <property type="evidence" value="ECO:0007669"/>
    <property type="project" value="UniProtKB-KW"/>
</dbReference>
<feature type="region of interest" description="Disordered" evidence="1">
    <location>
        <begin position="290"/>
        <end position="366"/>
    </location>
</feature>
<gene>
    <name evidence="2" type="ORF">AB2L28_15700</name>
</gene>
<dbReference type="EMBL" id="JBGGTQ010000007">
    <property type="protein sequence ID" value="MEZ0493682.1"/>
    <property type="molecule type" value="Genomic_DNA"/>
</dbReference>
<protein>
    <submittedName>
        <fullName evidence="2">Anhydro-N-acetylmuramic acid kinase</fullName>
        <ecNumber evidence="2">2.7.1.170</ecNumber>
    </submittedName>
</protein>
<dbReference type="Pfam" id="PF03702">
    <property type="entry name" value="AnmK"/>
    <property type="match status" value="2"/>
</dbReference>